<keyword evidence="12" id="KW-1185">Reference proteome</keyword>
<organism evidence="11 12">
    <name type="scientific">Colocasia esculenta</name>
    <name type="common">Wild taro</name>
    <name type="synonym">Arum esculentum</name>
    <dbReference type="NCBI Taxonomy" id="4460"/>
    <lineage>
        <taxon>Eukaryota</taxon>
        <taxon>Viridiplantae</taxon>
        <taxon>Streptophyta</taxon>
        <taxon>Embryophyta</taxon>
        <taxon>Tracheophyta</taxon>
        <taxon>Spermatophyta</taxon>
        <taxon>Magnoliopsida</taxon>
        <taxon>Liliopsida</taxon>
        <taxon>Araceae</taxon>
        <taxon>Aroideae</taxon>
        <taxon>Colocasieae</taxon>
        <taxon>Colocasia</taxon>
    </lineage>
</organism>
<evidence type="ECO:0000256" key="6">
    <source>
        <dbReference type="ARBA" id="ARBA00022989"/>
    </source>
</evidence>
<evidence type="ECO:0000313" key="12">
    <source>
        <dbReference type="Proteomes" id="UP000652761"/>
    </source>
</evidence>
<dbReference type="Pfam" id="PF08263">
    <property type="entry name" value="LRRNT_2"/>
    <property type="match status" value="1"/>
</dbReference>
<dbReference type="InterPro" id="IPR013210">
    <property type="entry name" value="LRR_N_plant-typ"/>
</dbReference>
<evidence type="ECO:0000256" key="2">
    <source>
        <dbReference type="ARBA" id="ARBA00022614"/>
    </source>
</evidence>
<dbReference type="Gene3D" id="3.80.10.10">
    <property type="entry name" value="Ribonuclease Inhibitor"/>
    <property type="match status" value="1"/>
</dbReference>
<evidence type="ECO:0000313" key="11">
    <source>
        <dbReference type="EMBL" id="MQL91179.1"/>
    </source>
</evidence>
<dbReference type="AlphaFoldDB" id="A0A843VID4"/>
<keyword evidence="5" id="KW-0677">Repeat</keyword>
<dbReference type="Pfam" id="PF00560">
    <property type="entry name" value="LRR_1"/>
    <property type="match status" value="1"/>
</dbReference>
<dbReference type="InterPro" id="IPR001611">
    <property type="entry name" value="Leu-rich_rpt"/>
</dbReference>
<comment type="caution">
    <text evidence="11">The sequence shown here is derived from an EMBL/GenBank/DDBJ whole genome shotgun (WGS) entry which is preliminary data.</text>
</comment>
<keyword evidence="2" id="KW-0433">Leucine-rich repeat</keyword>
<evidence type="ECO:0000256" key="7">
    <source>
        <dbReference type="ARBA" id="ARBA00023136"/>
    </source>
</evidence>
<keyword evidence="3 9" id="KW-0812">Transmembrane</keyword>
<sequence length="342" mass="35951">MTCRGSLPYNSFQVSAVCVACGGVCGRLVPPAAELVVSVCELCSLRVREGRSFHIRLLVRSRIAAVLGSHLQQWGTCPGVSTACSAAQPTMAFVLPCVLFVFSLSAGLSVSFKPVVDELPPLLAIKEALSNPNEFLSSWDGWSADPCSWAMITCNVENRVTSLGAPSQNLSGTLSGAIGNLTNLQQVFLQNNNITGEIPAELGMLRKLRTLDLSNNGFSGAVPDSLGQIASLGYLRLNNNSLSGPIPASLSKIPQLSFLDVSYNNLSGPVPPFPASNIVGNPLKCSAANLTLSPSQFLMGACMVGHRRRGAGKSKARRVAVAVGTNLGATSTLLLLLFGFFV</sequence>
<accession>A0A843VID4</accession>
<keyword evidence="7 9" id="KW-0472">Membrane</keyword>
<comment type="subcellular location">
    <subcellularLocation>
        <location evidence="1">Membrane</location>
        <topology evidence="1">Single-pass type I membrane protein</topology>
    </subcellularLocation>
</comment>
<reference evidence="11" key="1">
    <citation type="submission" date="2017-07" db="EMBL/GenBank/DDBJ databases">
        <title>Taro Niue Genome Assembly and Annotation.</title>
        <authorList>
            <person name="Atibalentja N."/>
            <person name="Keating K."/>
            <person name="Fields C.J."/>
        </authorList>
    </citation>
    <scope>NUCLEOTIDE SEQUENCE</scope>
    <source>
        <strain evidence="11">Niue_2</strain>
        <tissue evidence="11">Leaf</tissue>
    </source>
</reference>
<dbReference type="Proteomes" id="UP000652761">
    <property type="component" value="Unassembled WGS sequence"/>
</dbReference>
<dbReference type="SUPFAM" id="SSF52058">
    <property type="entry name" value="L domain-like"/>
    <property type="match status" value="1"/>
</dbReference>
<evidence type="ECO:0000256" key="9">
    <source>
        <dbReference type="SAM" id="Phobius"/>
    </source>
</evidence>
<evidence type="ECO:0000259" key="10">
    <source>
        <dbReference type="Pfam" id="PF08263"/>
    </source>
</evidence>
<keyword evidence="4" id="KW-0732">Signal</keyword>
<dbReference type="FunFam" id="3.80.10.10:FF:000077">
    <property type="entry name" value="LRR receptor-like serine/threonine-protein kinase ERL1"/>
    <property type="match status" value="1"/>
</dbReference>
<evidence type="ECO:0000256" key="8">
    <source>
        <dbReference type="ARBA" id="ARBA00023180"/>
    </source>
</evidence>
<dbReference type="InterPro" id="IPR032675">
    <property type="entry name" value="LRR_dom_sf"/>
</dbReference>
<protein>
    <recommendedName>
        <fullName evidence="10">Leucine-rich repeat-containing N-terminal plant-type domain-containing protein</fullName>
    </recommendedName>
</protein>
<gene>
    <name evidence="11" type="ORF">Taro_023784</name>
</gene>
<dbReference type="GO" id="GO:0016020">
    <property type="term" value="C:membrane"/>
    <property type="evidence" value="ECO:0007669"/>
    <property type="project" value="UniProtKB-SubCell"/>
</dbReference>
<evidence type="ECO:0000256" key="5">
    <source>
        <dbReference type="ARBA" id="ARBA00022737"/>
    </source>
</evidence>
<feature type="domain" description="Leucine-rich repeat-containing N-terminal plant-type" evidence="10">
    <location>
        <begin position="122"/>
        <end position="155"/>
    </location>
</feature>
<evidence type="ECO:0000256" key="4">
    <source>
        <dbReference type="ARBA" id="ARBA00022729"/>
    </source>
</evidence>
<dbReference type="OrthoDB" id="664407at2759"/>
<dbReference type="EMBL" id="NMUH01001312">
    <property type="protein sequence ID" value="MQL91179.1"/>
    <property type="molecule type" value="Genomic_DNA"/>
</dbReference>
<keyword evidence="6 9" id="KW-1133">Transmembrane helix</keyword>
<dbReference type="Pfam" id="PF13855">
    <property type="entry name" value="LRR_8"/>
    <property type="match status" value="1"/>
</dbReference>
<feature type="transmembrane region" description="Helical" evidence="9">
    <location>
        <begin position="319"/>
        <end position="341"/>
    </location>
</feature>
<dbReference type="PANTHER" id="PTHR47988">
    <property type="entry name" value="SOMATIC EMBRYOGENESIS RECEPTOR KINASE 1"/>
    <property type="match status" value="1"/>
</dbReference>
<proteinExistence type="predicted"/>
<name>A0A843VID4_COLES</name>
<keyword evidence="8" id="KW-0325">Glycoprotein</keyword>
<evidence type="ECO:0000256" key="1">
    <source>
        <dbReference type="ARBA" id="ARBA00004479"/>
    </source>
</evidence>
<evidence type="ECO:0000256" key="3">
    <source>
        <dbReference type="ARBA" id="ARBA00022692"/>
    </source>
</evidence>